<name>A0A919MFP1_9ACTN</name>
<accession>A0A919MFP1</accession>
<reference evidence="3" key="1">
    <citation type="submission" date="2021-01" db="EMBL/GenBank/DDBJ databases">
        <title>Whole genome shotgun sequence of Actinoplanes nipponensis NBRC 14063.</title>
        <authorList>
            <person name="Komaki H."/>
            <person name="Tamura T."/>
        </authorList>
    </citation>
    <scope>NUCLEOTIDE SEQUENCE</scope>
    <source>
        <strain evidence="3">NBRC 14063</strain>
    </source>
</reference>
<dbReference type="GO" id="GO:0006508">
    <property type="term" value="P:proteolysis"/>
    <property type="evidence" value="ECO:0007669"/>
    <property type="project" value="InterPro"/>
</dbReference>
<dbReference type="AlphaFoldDB" id="A0A919MFP1"/>
<feature type="domain" description="D-alanyl-D-alanine carboxypeptidase-like core" evidence="2">
    <location>
        <begin position="221"/>
        <end position="332"/>
    </location>
</feature>
<dbReference type="Proteomes" id="UP000647172">
    <property type="component" value="Unassembled WGS sequence"/>
</dbReference>
<dbReference type="InterPro" id="IPR003709">
    <property type="entry name" value="VanY-like_core_dom"/>
</dbReference>
<keyword evidence="1" id="KW-0732">Signal</keyword>
<dbReference type="Pfam" id="PF02557">
    <property type="entry name" value="VanY"/>
    <property type="match status" value="1"/>
</dbReference>
<keyword evidence="4" id="KW-1185">Reference proteome</keyword>
<dbReference type="SUPFAM" id="SSF55166">
    <property type="entry name" value="Hedgehog/DD-peptidase"/>
    <property type="match status" value="1"/>
</dbReference>
<dbReference type="GO" id="GO:0008233">
    <property type="term" value="F:peptidase activity"/>
    <property type="evidence" value="ECO:0007669"/>
    <property type="project" value="InterPro"/>
</dbReference>
<gene>
    <name evidence="3" type="ORF">Ani05nite_12680</name>
</gene>
<proteinExistence type="predicted"/>
<comment type="caution">
    <text evidence="3">The sequence shown here is derived from an EMBL/GenBank/DDBJ whole genome shotgun (WGS) entry which is preliminary data.</text>
</comment>
<dbReference type="Gene3D" id="3.30.1380.10">
    <property type="match status" value="1"/>
</dbReference>
<evidence type="ECO:0000259" key="2">
    <source>
        <dbReference type="Pfam" id="PF02557"/>
    </source>
</evidence>
<organism evidence="3 4">
    <name type="scientific">Actinoplanes nipponensis</name>
    <dbReference type="NCBI Taxonomy" id="135950"/>
    <lineage>
        <taxon>Bacteria</taxon>
        <taxon>Bacillati</taxon>
        <taxon>Actinomycetota</taxon>
        <taxon>Actinomycetes</taxon>
        <taxon>Micromonosporales</taxon>
        <taxon>Micromonosporaceae</taxon>
        <taxon>Actinoplanes</taxon>
    </lineage>
</organism>
<feature type="signal peptide" evidence="1">
    <location>
        <begin position="1"/>
        <end position="17"/>
    </location>
</feature>
<evidence type="ECO:0000313" key="3">
    <source>
        <dbReference type="EMBL" id="GIE47734.1"/>
    </source>
</evidence>
<sequence length="335" mass="35036">MLAAALTVAGNPAPASAAVPRVAQSWASLMFHSLTPSAKYVQLRKALAVQRATLATRVSQVTEGRTAHAAAQTRVTTAVTADAAARTGYAIAREALTTARNTLTVVSQRRPVAGAAVTEAKTAITTAAKTVTTRRAQVSQAATELKAAQAAARAATAGLDKAITAWQSAAATVRTNRQRLIALDHSAELAGRAAALSRDVVTEVRTKFTVADTVAVNGVTVHRSVSFAFRRMLADARTDGVVLSGGGFRTRQRQIELRTINGCPDVWTAPPSSCRVPTAIPGRSLHELGLAVDITAGGRTLTADSAGFRWLATHAGKYGFVNLPSEPWHWSITGG</sequence>
<dbReference type="InterPro" id="IPR009045">
    <property type="entry name" value="Zn_M74/Hedgehog-like"/>
</dbReference>
<dbReference type="CDD" id="cd14814">
    <property type="entry name" value="Peptidase_M15"/>
    <property type="match status" value="1"/>
</dbReference>
<feature type="chain" id="PRO_5037342179" description="D-alanyl-D-alanine carboxypeptidase-like core domain-containing protein" evidence="1">
    <location>
        <begin position="18"/>
        <end position="335"/>
    </location>
</feature>
<evidence type="ECO:0000313" key="4">
    <source>
        <dbReference type="Proteomes" id="UP000647172"/>
    </source>
</evidence>
<dbReference type="EMBL" id="BOMQ01000016">
    <property type="protein sequence ID" value="GIE47734.1"/>
    <property type="molecule type" value="Genomic_DNA"/>
</dbReference>
<protein>
    <recommendedName>
        <fullName evidence="2">D-alanyl-D-alanine carboxypeptidase-like core domain-containing protein</fullName>
    </recommendedName>
</protein>
<evidence type="ECO:0000256" key="1">
    <source>
        <dbReference type="SAM" id="SignalP"/>
    </source>
</evidence>